<sequence>MPQHQEHYKFHLTIPLSKDQGQNGSTAEDFFYHWGVVHTVLMLATDSPIRSFARYSQNYANPDVPNKARLVQKHPSIRYWGISDHWGKEWGDLEMALLHPSHAQRMGRHHFGDMSGIRAFLGKGGPVFRSPDFAHPADLTICHWLVPKSGLSRRDALLDLDAHKTLMASTLKTSGARVKYTLDICDDAFSEKVQEGVFKSFPGKEFFAVEWLHFGLKEEGFAFIEKHKDSLRHSYSGFIDTEQSHSVYAVERVVLDFTNDSEGTPNTTSAEFLHNTDPSTKTPLPAYYTDENSLEYKMQHRDWALPSKSFEMMKDTKWASYETRVDREERTPSKALDPEGDWLKRE</sequence>
<name>A0A9P4W5J5_CURKU</name>
<feature type="compositionally biased region" description="Basic and acidic residues" evidence="1">
    <location>
        <begin position="321"/>
        <end position="332"/>
    </location>
</feature>
<comment type="caution">
    <text evidence="2">The sequence shown here is derived from an EMBL/GenBank/DDBJ whole genome shotgun (WGS) entry which is preliminary data.</text>
</comment>
<evidence type="ECO:0000313" key="3">
    <source>
        <dbReference type="Proteomes" id="UP000801428"/>
    </source>
</evidence>
<feature type="region of interest" description="Disordered" evidence="1">
    <location>
        <begin position="321"/>
        <end position="346"/>
    </location>
</feature>
<organism evidence="2 3">
    <name type="scientific">Curvularia kusanoi</name>
    <name type="common">Cochliobolus kusanoi</name>
    <dbReference type="NCBI Taxonomy" id="90978"/>
    <lineage>
        <taxon>Eukaryota</taxon>
        <taxon>Fungi</taxon>
        <taxon>Dikarya</taxon>
        <taxon>Ascomycota</taxon>
        <taxon>Pezizomycotina</taxon>
        <taxon>Dothideomycetes</taxon>
        <taxon>Pleosporomycetidae</taxon>
        <taxon>Pleosporales</taxon>
        <taxon>Pleosporineae</taxon>
        <taxon>Pleosporaceae</taxon>
        <taxon>Curvularia</taxon>
    </lineage>
</organism>
<reference evidence="2" key="1">
    <citation type="submission" date="2019-04" db="EMBL/GenBank/DDBJ databases">
        <title>Sequencing of skin fungus with MAO and IRED activity.</title>
        <authorList>
            <person name="Marsaioli A.J."/>
            <person name="Bonatto J.M.C."/>
            <person name="Reis Junior O."/>
        </authorList>
    </citation>
    <scope>NUCLEOTIDE SEQUENCE</scope>
    <source>
        <strain evidence="2">30M1</strain>
    </source>
</reference>
<dbReference type="AlphaFoldDB" id="A0A9P4W5J5"/>
<accession>A0A9P4W5J5</accession>
<proteinExistence type="predicted"/>
<gene>
    <name evidence="2" type="ORF">E8E13_000110</name>
</gene>
<evidence type="ECO:0000313" key="2">
    <source>
        <dbReference type="EMBL" id="KAF2992951.1"/>
    </source>
</evidence>
<keyword evidence="3" id="KW-1185">Reference proteome</keyword>
<dbReference type="Proteomes" id="UP000801428">
    <property type="component" value="Unassembled WGS sequence"/>
</dbReference>
<dbReference type="EMBL" id="SWKU01000066">
    <property type="protein sequence ID" value="KAF2992951.1"/>
    <property type="molecule type" value="Genomic_DNA"/>
</dbReference>
<evidence type="ECO:0000256" key="1">
    <source>
        <dbReference type="SAM" id="MobiDB-lite"/>
    </source>
</evidence>
<dbReference type="OrthoDB" id="5285265at2759"/>
<protein>
    <submittedName>
        <fullName evidence="2">Uncharacterized protein</fullName>
    </submittedName>
</protein>